<evidence type="ECO:0000256" key="6">
    <source>
        <dbReference type="RuleBase" id="RU361135"/>
    </source>
</evidence>
<keyword evidence="1 5" id="KW-0673">Quorum sensing</keyword>
<dbReference type="PROSITE" id="PS51187">
    <property type="entry name" value="AUTOINDUCER_SYNTH_2"/>
    <property type="match status" value="1"/>
</dbReference>
<evidence type="ECO:0000256" key="3">
    <source>
        <dbReference type="ARBA" id="ARBA00022691"/>
    </source>
</evidence>
<comment type="caution">
    <text evidence="7">The sequence shown here is derived from an EMBL/GenBank/DDBJ whole genome shotgun (WGS) entry which is preliminary data.</text>
</comment>
<dbReference type="EC" id="2.3.1.184" evidence="6"/>
<evidence type="ECO:0000256" key="4">
    <source>
        <dbReference type="ARBA" id="ARBA00022929"/>
    </source>
</evidence>
<keyword evidence="3 6" id="KW-0949">S-adenosyl-L-methionine</keyword>
<evidence type="ECO:0000256" key="5">
    <source>
        <dbReference type="PROSITE-ProRule" id="PRU00533"/>
    </source>
</evidence>
<sequence length="221" mass="24707">MENITFKFADLHRHGPAFYNFLRLRKEVFVDELGWDVPHDDEVEMDQYDTPVAHYSLVLSGGAVVGGARAMSTEAIWGPNTYMLRDAHRGKLEHIPPTVLPDEIASPQVWECTRLVISSRLATNEERRTCLRLIVDGLVEQARARGAETLICLSSHALMRTLRQLGYEVRRIGPSYRNDEDGRMYAVLAMPAEFSAARRADWAPAHSLPVAPAAAIAARAL</sequence>
<name>A0A443LDE9_9RHOB</name>
<evidence type="ECO:0000313" key="8">
    <source>
        <dbReference type="Proteomes" id="UP000288071"/>
    </source>
</evidence>
<dbReference type="AlphaFoldDB" id="A0A443LDE9"/>
<comment type="catalytic activity">
    <reaction evidence="6">
        <text>a fatty acyl-[ACP] + S-adenosyl-L-methionine = an N-acyl-L-homoserine lactone + S-methyl-5'-thioadenosine + holo-[ACP] + H(+)</text>
        <dbReference type="Rhea" id="RHEA:10096"/>
        <dbReference type="Rhea" id="RHEA-COMP:9685"/>
        <dbReference type="Rhea" id="RHEA-COMP:14125"/>
        <dbReference type="ChEBI" id="CHEBI:15378"/>
        <dbReference type="ChEBI" id="CHEBI:17509"/>
        <dbReference type="ChEBI" id="CHEBI:55474"/>
        <dbReference type="ChEBI" id="CHEBI:59789"/>
        <dbReference type="ChEBI" id="CHEBI:64479"/>
        <dbReference type="ChEBI" id="CHEBI:138651"/>
        <dbReference type="EC" id="2.3.1.184"/>
    </reaction>
</comment>
<dbReference type="GO" id="GO:0061579">
    <property type="term" value="F:N-acyl homoserine lactone synthase activity"/>
    <property type="evidence" value="ECO:0007669"/>
    <property type="project" value="UniProtKB-UniRule"/>
</dbReference>
<keyword evidence="8" id="KW-1185">Reference proteome</keyword>
<accession>A0A443LDE9</accession>
<dbReference type="Gene3D" id="3.40.630.30">
    <property type="match status" value="1"/>
</dbReference>
<organism evidence="7 8">
    <name type="scientific">Paenirhodobacter huangdaonensis</name>
    <dbReference type="NCBI Taxonomy" id="2501515"/>
    <lineage>
        <taxon>Bacteria</taxon>
        <taxon>Pseudomonadati</taxon>
        <taxon>Pseudomonadota</taxon>
        <taxon>Alphaproteobacteria</taxon>
        <taxon>Rhodobacterales</taxon>
        <taxon>Rhodobacter group</taxon>
        <taxon>Paenirhodobacter</taxon>
    </lineage>
</organism>
<dbReference type="SUPFAM" id="SSF55729">
    <property type="entry name" value="Acyl-CoA N-acyltransferases (Nat)"/>
    <property type="match status" value="1"/>
</dbReference>
<dbReference type="Proteomes" id="UP000288071">
    <property type="component" value="Unassembled WGS sequence"/>
</dbReference>
<dbReference type="Pfam" id="PF00765">
    <property type="entry name" value="Autoind_synth"/>
    <property type="match status" value="1"/>
</dbReference>
<dbReference type="GO" id="GO:0007165">
    <property type="term" value="P:signal transduction"/>
    <property type="evidence" value="ECO:0007669"/>
    <property type="project" value="TreeGrafter"/>
</dbReference>
<proteinExistence type="inferred from homology"/>
<evidence type="ECO:0000256" key="1">
    <source>
        <dbReference type="ARBA" id="ARBA00022654"/>
    </source>
</evidence>
<comment type="similarity">
    <text evidence="5 6">Belongs to the autoinducer synthase family.</text>
</comment>
<dbReference type="RefSeq" id="WP_128158011.1">
    <property type="nucleotide sequence ID" value="NZ_JBHSOM010000013.1"/>
</dbReference>
<dbReference type="GO" id="GO:0009372">
    <property type="term" value="P:quorum sensing"/>
    <property type="evidence" value="ECO:0007669"/>
    <property type="project" value="UniProtKB-UniRule"/>
</dbReference>
<dbReference type="InterPro" id="IPR001690">
    <property type="entry name" value="Autoind_synthase"/>
</dbReference>
<evidence type="ECO:0000313" key="7">
    <source>
        <dbReference type="EMBL" id="RWR47189.1"/>
    </source>
</evidence>
<gene>
    <name evidence="7" type="ORF">EOW66_19780</name>
</gene>
<reference evidence="8" key="2">
    <citation type="submission" date="2019-01" db="EMBL/GenBank/DDBJ databases">
        <title>Sinorhodobacter populi sp. nov. isolated from the symptomatic bark tissue of Populus euramericana canker.</title>
        <authorList>
            <person name="Li Y."/>
        </authorList>
    </citation>
    <scope>NUCLEOTIDE SEQUENCE [LARGE SCALE GENOMIC DNA]</scope>
    <source>
        <strain evidence="8">CGMCC 1.12963</strain>
    </source>
</reference>
<keyword evidence="4 5" id="KW-0071">Autoinducer synthesis</keyword>
<keyword evidence="2 6" id="KW-0808">Transferase</keyword>
<protein>
    <recommendedName>
        <fullName evidence="6">Acyl-homoserine-lactone synthase</fullName>
        <ecNumber evidence="6">2.3.1.184</ecNumber>
    </recommendedName>
    <alternativeName>
        <fullName evidence="6">Autoinducer synthesis protein</fullName>
    </alternativeName>
</protein>
<dbReference type="PANTHER" id="PTHR39322">
    <property type="entry name" value="ACYL-HOMOSERINE-LACTONE SYNTHASE"/>
    <property type="match status" value="1"/>
</dbReference>
<dbReference type="PANTHER" id="PTHR39322:SF1">
    <property type="entry name" value="ISOVALERYL-HOMOSERINE LACTONE SYNTHASE"/>
    <property type="match status" value="1"/>
</dbReference>
<dbReference type="PRINTS" id="PR01549">
    <property type="entry name" value="AUTOINDCRSYN"/>
</dbReference>
<evidence type="ECO:0000256" key="2">
    <source>
        <dbReference type="ARBA" id="ARBA00022679"/>
    </source>
</evidence>
<dbReference type="InterPro" id="IPR016181">
    <property type="entry name" value="Acyl_CoA_acyltransferase"/>
</dbReference>
<reference evidence="7 8" key="1">
    <citation type="submission" date="2019-01" db="EMBL/GenBank/DDBJ databases">
        <title>Sinorhodobacter populi sp. nov. isolated from the symptomatic bark tissue of Populus euramericana canker.</title>
        <authorList>
            <person name="Xu G."/>
        </authorList>
    </citation>
    <scope>NUCLEOTIDE SEQUENCE [LARGE SCALE GENOMIC DNA]</scope>
    <source>
        <strain evidence="7 8">CGMCC 1.12963</strain>
    </source>
</reference>
<dbReference type="EMBL" id="SAVA01000021">
    <property type="protein sequence ID" value="RWR47189.1"/>
    <property type="molecule type" value="Genomic_DNA"/>
</dbReference>